<accession>A0AAN8MWX4</accession>
<protein>
    <recommendedName>
        <fullName evidence="3">ethanolamine kinase</fullName>
        <ecNumber evidence="3">2.7.1.82</ecNumber>
    </recommendedName>
</protein>
<evidence type="ECO:0000313" key="4">
    <source>
        <dbReference type="EMBL" id="KAK6355898.1"/>
    </source>
</evidence>
<gene>
    <name evidence="4" type="ORF">TWF718_000277</name>
</gene>
<dbReference type="SUPFAM" id="SSF56112">
    <property type="entry name" value="Protein kinase-like (PK-like)"/>
    <property type="match status" value="1"/>
</dbReference>
<dbReference type="PANTHER" id="PTHR22603">
    <property type="entry name" value="CHOLINE/ETHANOALAMINE KINASE"/>
    <property type="match status" value="1"/>
</dbReference>
<comment type="caution">
    <text evidence="4">The sequence shown here is derived from an EMBL/GenBank/DDBJ whole genome shotgun (WGS) entry which is preliminary data.</text>
</comment>
<dbReference type="Gene3D" id="3.30.200.20">
    <property type="entry name" value="Phosphorylase Kinase, domain 1"/>
    <property type="match status" value="1"/>
</dbReference>
<dbReference type="Pfam" id="PF01633">
    <property type="entry name" value="Choline_kinase"/>
    <property type="match status" value="1"/>
</dbReference>
<evidence type="ECO:0000313" key="5">
    <source>
        <dbReference type="Proteomes" id="UP001313282"/>
    </source>
</evidence>
<dbReference type="EMBL" id="JAVHNR010000001">
    <property type="protein sequence ID" value="KAK6355898.1"/>
    <property type="molecule type" value="Genomic_DNA"/>
</dbReference>
<evidence type="ECO:0000256" key="3">
    <source>
        <dbReference type="ARBA" id="ARBA00038874"/>
    </source>
</evidence>
<comment type="similarity">
    <text evidence="2">Belongs to the choline/ethanolamine kinase family.</text>
</comment>
<comment type="pathway">
    <text evidence="1">Phospholipid metabolism; phosphatidylethanolamine biosynthesis; phosphatidylethanolamine from ethanolamine: step 1/3.</text>
</comment>
<dbReference type="CDD" id="cd05157">
    <property type="entry name" value="ETNK_euk"/>
    <property type="match status" value="1"/>
</dbReference>
<dbReference type="GO" id="GO:0006646">
    <property type="term" value="P:phosphatidylethanolamine biosynthetic process"/>
    <property type="evidence" value="ECO:0007669"/>
    <property type="project" value="TreeGrafter"/>
</dbReference>
<dbReference type="GO" id="GO:0005737">
    <property type="term" value="C:cytoplasm"/>
    <property type="evidence" value="ECO:0007669"/>
    <property type="project" value="TreeGrafter"/>
</dbReference>
<evidence type="ECO:0000256" key="1">
    <source>
        <dbReference type="ARBA" id="ARBA00037883"/>
    </source>
</evidence>
<reference evidence="4 5" key="1">
    <citation type="submission" date="2019-10" db="EMBL/GenBank/DDBJ databases">
        <authorList>
            <person name="Palmer J.M."/>
        </authorList>
    </citation>
    <scope>NUCLEOTIDE SEQUENCE [LARGE SCALE GENOMIC DNA]</scope>
    <source>
        <strain evidence="4 5">TWF718</strain>
    </source>
</reference>
<proteinExistence type="inferred from homology"/>
<dbReference type="PANTHER" id="PTHR22603:SF66">
    <property type="entry name" value="ETHANOLAMINE KINASE"/>
    <property type="match status" value="1"/>
</dbReference>
<dbReference type="Gene3D" id="3.90.1200.10">
    <property type="match status" value="1"/>
</dbReference>
<name>A0AAN8MWX4_9PEZI</name>
<sequence length="446" mass="50745">MCDEEPLTFLPLTFSQADANACATHLILTLFPDWDPAHLDFIRFTDGITNTLLKCVHKTITLDPLTGAEKVSIDEMESALLRAYGKGTNVLIDRGRECQNHFYLALHSLAPPLLARFNNGLIYRFVPGRVTSPVDLSLPKVYTAVAKRLGQWHAQIDTKGLMDALELMGPRRIISPDSGVPELVYDDIIEGDEDAFLQEGGRSSDAEEEKETVVEEKDVIKPGESELWLTLQKWISALPEHKPEEVEQKRLLRDELAWIEDSTGLSGLGEIVFGHCDLLSGNVIVLPKKEKRTGFCPADIGSPEDLQVTFIDYEYAIPTERAFDIANHFSEWTGFDCDYNLIPTSQTRRSFVKSYLESFSSFKNQDGNLEVTEEEVENVMKEVDSFRGIPGFYWGIWALIQATISQIDFDYAAYAELRLAEYWDWKKAFLNEEREESLRERRWLSL</sequence>
<organism evidence="4 5">
    <name type="scientific">Orbilia javanica</name>
    <dbReference type="NCBI Taxonomy" id="47235"/>
    <lineage>
        <taxon>Eukaryota</taxon>
        <taxon>Fungi</taxon>
        <taxon>Dikarya</taxon>
        <taxon>Ascomycota</taxon>
        <taxon>Pezizomycotina</taxon>
        <taxon>Orbiliomycetes</taxon>
        <taxon>Orbiliales</taxon>
        <taxon>Orbiliaceae</taxon>
        <taxon>Orbilia</taxon>
    </lineage>
</organism>
<dbReference type="EC" id="2.7.1.82" evidence="3"/>
<dbReference type="AlphaFoldDB" id="A0AAN8MWX4"/>
<dbReference type="GO" id="GO:0004305">
    <property type="term" value="F:ethanolamine kinase activity"/>
    <property type="evidence" value="ECO:0007669"/>
    <property type="project" value="UniProtKB-EC"/>
</dbReference>
<keyword evidence="5" id="KW-1185">Reference proteome</keyword>
<evidence type="ECO:0000256" key="2">
    <source>
        <dbReference type="ARBA" id="ARBA00038211"/>
    </source>
</evidence>
<dbReference type="InterPro" id="IPR011009">
    <property type="entry name" value="Kinase-like_dom_sf"/>
</dbReference>
<dbReference type="Proteomes" id="UP001313282">
    <property type="component" value="Unassembled WGS sequence"/>
</dbReference>